<dbReference type="PROSITE" id="PS50292">
    <property type="entry name" value="PEROXIDASE_3"/>
    <property type="match status" value="1"/>
</dbReference>
<keyword evidence="3" id="KW-0325">Glycoprotein</keyword>
<evidence type="ECO:0000256" key="2">
    <source>
        <dbReference type="ARBA" id="ARBA00022525"/>
    </source>
</evidence>
<dbReference type="RefSeq" id="WP_321550204.1">
    <property type="nucleotide sequence ID" value="NZ_JAXIVS010000015.1"/>
</dbReference>
<accession>A0ABU5HEE2</accession>
<evidence type="ECO:0000256" key="1">
    <source>
        <dbReference type="ARBA" id="ARBA00004613"/>
    </source>
</evidence>
<dbReference type="PRINTS" id="PR00457">
    <property type="entry name" value="ANPEROXIDASE"/>
</dbReference>
<evidence type="ECO:0000313" key="4">
    <source>
        <dbReference type="EMBL" id="MDY7231489.1"/>
    </source>
</evidence>
<dbReference type="PANTHER" id="PTHR11475">
    <property type="entry name" value="OXIDASE/PEROXIDASE"/>
    <property type="match status" value="1"/>
</dbReference>
<dbReference type="Proteomes" id="UP001291309">
    <property type="component" value="Unassembled WGS sequence"/>
</dbReference>
<gene>
    <name evidence="4" type="ORF">SYV04_34175</name>
</gene>
<name>A0ABU5HEE2_9BACT</name>
<dbReference type="CDD" id="cd09819">
    <property type="entry name" value="An_peroxidase_bacterial_1"/>
    <property type="match status" value="1"/>
</dbReference>
<evidence type="ECO:0000313" key="5">
    <source>
        <dbReference type="Proteomes" id="UP001291309"/>
    </source>
</evidence>
<keyword evidence="4" id="KW-0575">Peroxidase</keyword>
<proteinExistence type="predicted"/>
<evidence type="ECO:0000256" key="3">
    <source>
        <dbReference type="ARBA" id="ARBA00023180"/>
    </source>
</evidence>
<organism evidence="4 5">
    <name type="scientific">Hyalangium rubrum</name>
    <dbReference type="NCBI Taxonomy" id="3103134"/>
    <lineage>
        <taxon>Bacteria</taxon>
        <taxon>Pseudomonadati</taxon>
        <taxon>Myxococcota</taxon>
        <taxon>Myxococcia</taxon>
        <taxon>Myxococcales</taxon>
        <taxon>Cystobacterineae</taxon>
        <taxon>Archangiaceae</taxon>
        <taxon>Hyalangium</taxon>
    </lineage>
</organism>
<dbReference type="GO" id="GO:0004601">
    <property type="term" value="F:peroxidase activity"/>
    <property type="evidence" value="ECO:0007669"/>
    <property type="project" value="UniProtKB-KW"/>
</dbReference>
<dbReference type="EMBL" id="JAXIVS010000015">
    <property type="protein sequence ID" value="MDY7231489.1"/>
    <property type="molecule type" value="Genomic_DNA"/>
</dbReference>
<dbReference type="InterPro" id="IPR037120">
    <property type="entry name" value="Haem_peroxidase_sf_animal"/>
</dbReference>
<dbReference type="InterPro" id="IPR019791">
    <property type="entry name" value="Haem_peroxidase_animal"/>
</dbReference>
<dbReference type="PANTHER" id="PTHR11475:SF4">
    <property type="entry name" value="CHORION PEROXIDASE"/>
    <property type="match status" value="1"/>
</dbReference>
<comment type="subcellular location">
    <subcellularLocation>
        <location evidence="1">Secreted</location>
    </subcellularLocation>
</comment>
<keyword evidence="5" id="KW-1185">Reference proteome</keyword>
<dbReference type="InterPro" id="IPR010255">
    <property type="entry name" value="Haem_peroxidase_sf"/>
</dbReference>
<keyword evidence="4" id="KW-0560">Oxidoreductase</keyword>
<keyword evidence="2" id="KW-0964">Secreted</keyword>
<dbReference type="SUPFAM" id="SSF48113">
    <property type="entry name" value="Heme-dependent peroxidases"/>
    <property type="match status" value="1"/>
</dbReference>
<dbReference type="Pfam" id="PF03098">
    <property type="entry name" value="An_peroxidase"/>
    <property type="match status" value="1"/>
</dbReference>
<reference evidence="4 5" key="1">
    <citation type="submission" date="2023-12" db="EMBL/GenBank/DDBJ databases">
        <title>the genome sequence of Hyalangium sp. s54d21.</title>
        <authorList>
            <person name="Zhang X."/>
        </authorList>
    </citation>
    <scope>NUCLEOTIDE SEQUENCE [LARGE SCALE GENOMIC DNA]</scope>
    <source>
        <strain evidence="5">s54d21</strain>
    </source>
</reference>
<comment type="caution">
    <text evidence="4">The sequence shown here is derived from an EMBL/GenBank/DDBJ whole genome shotgun (WGS) entry which is preliminary data.</text>
</comment>
<sequence>MVHHGAMEIRGINPPRSRYHERGRFGRLFPGLSPFAVDTQDVRERLLEMGKRGGVMDPGADPAANPPNPANLSAGFTFLGQFIDHDITFDPTSSLERQNDPEAISNFRTPLLELDNVYGAGPVASPQLYDASNPNKFLIDASAPKDLPRNSQLTAIIGDPRNDENLIVSQLHLAFLKFHNAVVDDLTSKGTVHRTEIFAEAQRIVRWHYQWMVLHEFLPHTVGASVVEDILKNRRDNRCYTWRHEPFIPVEFAVAAYRFGHSQVRPGYRVNANFAAPIFNATLDASVADPNDLRGGKRSDRRFVEWKFFFRIEPNSTQVGLRIDTTLSPALFELPFIPPGAPTTDPQSLAQRNLLRGLVFGLPSGQDMARAMRIKPLSPEELSDVKHLRFDRSTPPWFYILREAERRAEGKTLGPVGGRIVAEVFVGLVEGDRLSYLRADPDWKPFLGSKPGEFFIGDLLKFAGVA</sequence>
<dbReference type="Gene3D" id="1.10.640.10">
    <property type="entry name" value="Haem peroxidase domain superfamily, animal type"/>
    <property type="match status" value="1"/>
</dbReference>
<protein>
    <submittedName>
        <fullName evidence="4">Heme peroxidase family protein</fullName>
    </submittedName>
</protein>